<dbReference type="InterPro" id="IPR016040">
    <property type="entry name" value="NAD(P)-bd_dom"/>
</dbReference>
<dbReference type="Proteomes" id="UP001620405">
    <property type="component" value="Unassembled WGS sequence"/>
</dbReference>
<dbReference type="InterPro" id="IPR013445">
    <property type="entry name" value="CDP_4_6_deHydtase"/>
</dbReference>
<dbReference type="SUPFAM" id="SSF51735">
    <property type="entry name" value="NAD(P)-binding Rossmann-fold domains"/>
    <property type="match status" value="1"/>
</dbReference>
<evidence type="ECO:0000313" key="2">
    <source>
        <dbReference type="EMBL" id="MFK2872286.1"/>
    </source>
</evidence>
<reference evidence="2 3" key="1">
    <citation type="submission" date="2020-10" db="EMBL/GenBank/DDBJ databases">
        <title>Phylogeny of dyella-like bacteria.</title>
        <authorList>
            <person name="Fu J."/>
        </authorList>
    </citation>
    <scope>NUCLEOTIDE SEQUENCE [LARGE SCALE GENOMIC DNA]</scope>
    <source>
        <strain evidence="2 3">DHOB07</strain>
    </source>
</reference>
<keyword evidence="2" id="KW-0456">Lyase</keyword>
<dbReference type="EMBL" id="JADIKG010000009">
    <property type="protein sequence ID" value="MFK2872286.1"/>
    <property type="molecule type" value="Genomic_DNA"/>
</dbReference>
<protein>
    <submittedName>
        <fullName evidence="2">CDP-glucose 4,6-dehydratase</fullName>
        <ecNumber evidence="2">4.2.1.45</ecNumber>
    </submittedName>
</protein>
<dbReference type="RefSeq" id="WP_345782638.1">
    <property type="nucleotide sequence ID" value="NZ_BSNQ01000003.1"/>
</dbReference>
<organism evidence="2 3">
    <name type="scientific">Dyella lipolytica</name>
    <dbReference type="NCBI Taxonomy" id="1867835"/>
    <lineage>
        <taxon>Bacteria</taxon>
        <taxon>Pseudomonadati</taxon>
        <taxon>Pseudomonadota</taxon>
        <taxon>Gammaproteobacteria</taxon>
        <taxon>Lysobacterales</taxon>
        <taxon>Rhodanobacteraceae</taxon>
        <taxon>Dyella</taxon>
    </lineage>
</organism>
<name>A0ABW8IQR3_9GAMM</name>
<evidence type="ECO:0000259" key="1">
    <source>
        <dbReference type="Pfam" id="PF16363"/>
    </source>
</evidence>
<dbReference type="InterPro" id="IPR036291">
    <property type="entry name" value="NAD(P)-bd_dom_sf"/>
</dbReference>
<gene>
    <name evidence="2" type="primary">rfbG</name>
    <name evidence="2" type="ORF">ISP13_01985</name>
</gene>
<sequence length="370" mass="40548">MGVRQGALEGMVTMAGYWAGRSVFITGHTGFKGSWLSLWLNKVGAKVHGYALDPNTDPSLFRIAQVGSSLASDTRADLADFERLALSIARAQPEVIFHLAAQPLVRESYRNPLETFATNIMGTANLLEASRGVESIRAIVVVTTDKVYGNDKSENPHREGDALGGRDPYSASKAAAELVVSSYRASFFATHNSPRIATARAGNVIGGGDWAVDRLVPDCLRAFAERKPVRLRYPTAIRPWQHVLEPLSGYMCLAEHLANSEGSRYADAWNFGPDLVDDASVGDVAQAMADMWGMNASVELCSSEVNPHETATLSLDSSRAQKLLGWRPRWPLTRALKETVAWQRHWIEGNDMRSISESQIESYLTGQPDE</sequence>
<dbReference type="Gene3D" id="3.90.25.10">
    <property type="entry name" value="UDP-galactose 4-epimerase, domain 1"/>
    <property type="match status" value="1"/>
</dbReference>
<dbReference type="EC" id="4.2.1.45" evidence="2"/>
<evidence type="ECO:0000313" key="3">
    <source>
        <dbReference type="Proteomes" id="UP001620405"/>
    </source>
</evidence>
<dbReference type="PANTHER" id="PTHR43000">
    <property type="entry name" value="DTDP-D-GLUCOSE 4,6-DEHYDRATASE-RELATED"/>
    <property type="match status" value="1"/>
</dbReference>
<accession>A0ABW8IQR3</accession>
<dbReference type="NCBIfam" id="TIGR02622">
    <property type="entry name" value="CDP_4_6_dhtase"/>
    <property type="match status" value="1"/>
</dbReference>
<keyword evidence="3" id="KW-1185">Reference proteome</keyword>
<dbReference type="Gene3D" id="3.40.50.720">
    <property type="entry name" value="NAD(P)-binding Rossmann-like Domain"/>
    <property type="match status" value="1"/>
</dbReference>
<feature type="domain" description="NAD(P)-binding" evidence="1">
    <location>
        <begin position="24"/>
        <end position="338"/>
    </location>
</feature>
<dbReference type="GO" id="GO:0047733">
    <property type="term" value="F:CDP-glucose 4,6-dehydratase activity"/>
    <property type="evidence" value="ECO:0007669"/>
    <property type="project" value="UniProtKB-EC"/>
</dbReference>
<dbReference type="CDD" id="cd05252">
    <property type="entry name" value="CDP_GD_SDR_e"/>
    <property type="match status" value="1"/>
</dbReference>
<proteinExistence type="predicted"/>
<comment type="caution">
    <text evidence="2">The sequence shown here is derived from an EMBL/GenBank/DDBJ whole genome shotgun (WGS) entry which is preliminary data.</text>
</comment>
<dbReference type="Pfam" id="PF16363">
    <property type="entry name" value="GDP_Man_Dehyd"/>
    <property type="match status" value="1"/>
</dbReference>